<dbReference type="RefSeq" id="XP_024358983.1">
    <property type="nucleotide sequence ID" value="XM_024503215.2"/>
</dbReference>
<feature type="domain" description="XS" evidence="5">
    <location>
        <begin position="124"/>
        <end position="232"/>
    </location>
</feature>
<dbReference type="PaxDb" id="3218-PP1S228_53V6.1"/>
<dbReference type="Gene3D" id="3.30.70.2890">
    <property type="entry name" value="XS domain"/>
    <property type="match status" value="1"/>
</dbReference>
<feature type="coiled-coil region" evidence="3">
    <location>
        <begin position="290"/>
        <end position="497"/>
    </location>
</feature>
<dbReference type="InterPro" id="IPR005379">
    <property type="entry name" value="FDM1-5/IDN2_XH"/>
</dbReference>
<sequence length="656" mass="75811">MLWDESDSDGDDHSDSDSEDTELYEEIVWEGLRNKTIVVKNGDNTYRCPLSPGRKKQSYKYRELLAHATGVATGKKGPVKAGGHRAVMKYLLAELGDRPMIPQAERILYLDQVVPKRKGRATRLLAPWMGILVNIDNSRTNENGFRLAPGPAEIKEKFKEYKPERVDVFHDFRGHQGTALLTFRSDIRGLEDAQAFEHSFAATNRGRKAWWEEARSANRDLYGWQAAEKDLESNLGRLAKHIKNYCDVKTVKDMVQENERLNKQIVEDLVKIVDKKNDMVAASHTQFVTLQNMVADVEALRLKAEEEKRNMEAQHKRDLEEMILKAHKKEAAHNEIVMSRQVALTNKLRTLESRCEQMRDTETKLRLSKEAVQLQFEKEMENAQRLLKEASKKAELHAAMRCKQTVEQKELIQKHEGENMELELAVQKKKMELMQKQLLELEKHQVKGLLEMEKSEESNKDKIAELEAELEMNQVMVNALSTKERTANEELEEARKVALDLLKTYGDENTVGIKYAGSIKKAPWIAACKKKNHPDGYQVAASKMISEWEQRLKDPKYHPFTTVDVGGDNWKRVINKNDEFLKELKMKLGMEVLQTVTTAVMEMEEYNASGRFVVEVAWDFRKNQRVLLKDVLLHFKELLESKRWKFGAKKKRVAEY</sequence>
<protein>
    <recommendedName>
        <fullName evidence="11">XS domain-containing protein</fullName>
    </recommendedName>
</protein>
<dbReference type="AlphaFoldDB" id="A0A2K1ISQ7"/>
<feature type="domain" description="Zinc finger-XS" evidence="7">
    <location>
        <begin position="48"/>
        <end position="77"/>
    </location>
</feature>
<dbReference type="PANTHER" id="PTHR21596:SF3">
    <property type="entry name" value="FACTOR OF DNA METHYLATION 1-RELATED"/>
    <property type="match status" value="1"/>
</dbReference>
<reference evidence="8 10" key="1">
    <citation type="journal article" date="2008" name="Science">
        <title>The Physcomitrella genome reveals evolutionary insights into the conquest of land by plants.</title>
        <authorList>
            <person name="Rensing S."/>
            <person name="Lang D."/>
            <person name="Zimmer A."/>
            <person name="Terry A."/>
            <person name="Salamov A."/>
            <person name="Shapiro H."/>
            <person name="Nishiyama T."/>
            <person name="Perroud P.-F."/>
            <person name="Lindquist E."/>
            <person name="Kamisugi Y."/>
            <person name="Tanahashi T."/>
            <person name="Sakakibara K."/>
            <person name="Fujita T."/>
            <person name="Oishi K."/>
            <person name="Shin-I T."/>
            <person name="Kuroki Y."/>
            <person name="Toyoda A."/>
            <person name="Suzuki Y."/>
            <person name="Hashimoto A."/>
            <person name="Yamaguchi K."/>
            <person name="Sugano A."/>
            <person name="Kohara Y."/>
            <person name="Fujiyama A."/>
            <person name="Anterola A."/>
            <person name="Aoki S."/>
            <person name="Ashton N."/>
            <person name="Barbazuk W.B."/>
            <person name="Barker E."/>
            <person name="Bennetzen J."/>
            <person name="Bezanilla M."/>
            <person name="Blankenship R."/>
            <person name="Cho S.H."/>
            <person name="Dutcher S."/>
            <person name="Estelle M."/>
            <person name="Fawcett J.A."/>
            <person name="Gundlach H."/>
            <person name="Hanada K."/>
            <person name="Heyl A."/>
            <person name="Hicks K.A."/>
            <person name="Hugh J."/>
            <person name="Lohr M."/>
            <person name="Mayer K."/>
            <person name="Melkozernov A."/>
            <person name="Murata T."/>
            <person name="Nelson D."/>
            <person name="Pils B."/>
            <person name="Prigge M."/>
            <person name="Reiss B."/>
            <person name="Renner T."/>
            <person name="Rombauts S."/>
            <person name="Rushton P."/>
            <person name="Sanderfoot A."/>
            <person name="Schween G."/>
            <person name="Shiu S.-H."/>
            <person name="Stueber K."/>
            <person name="Theodoulou F.L."/>
            <person name="Tu H."/>
            <person name="Van de Peer Y."/>
            <person name="Verrier P.J."/>
            <person name="Waters E."/>
            <person name="Wood A."/>
            <person name="Yang L."/>
            <person name="Cove D."/>
            <person name="Cuming A."/>
            <person name="Hasebe M."/>
            <person name="Lucas S."/>
            <person name="Mishler D.B."/>
            <person name="Reski R."/>
            <person name="Grigoriev I."/>
            <person name="Quatrano R.S."/>
            <person name="Boore J.L."/>
        </authorList>
    </citation>
    <scope>NUCLEOTIDE SEQUENCE [LARGE SCALE GENOMIC DNA]</scope>
    <source>
        <strain evidence="9 10">cv. Gransden 2004</strain>
    </source>
</reference>
<accession>A0A2K1ISQ7</accession>
<organism evidence="8">
    <name type="scientific">Physcomitrium patens</name>
    <name type="common">Spreading-leaved earth moss</name>
    <name type="synonym">Physcomitrella patens</name>
    <dbReference type="NCBI Taxonomy" id="3218"/>
    <lineage>
        <taxon>Eukaryota</taxon>
        <taxon>Viridiplantae</taxon>
        <taxon>Streptophyta</taxon>
        <taxon>Embryophyta</taxon>
        <taxon>Bryophyta</taxon>
        <taxon>Bryophytina</taxon>
        <taxon>Bryopsida</taxon>
        <taxon>Funariidae</taxon>
        <taxon>Funariales</taxon>
        <taxon>Funariaceae</taxon>
        <taxon>Physcomitrium</taxon>
    </lineage>
</organism>
<dbReference type="InterPro" id="IPR005381">
    <property type="entry name" value="Znf-XS_domain"/>
</dbReference>
<evidence type="ECO:0000256" key="4">
    <source>
        <dbReference type="SAM" id="MobiDB-lite"/>
    </source>
</evidence>
<dbReference type="GO" id="GO:0080188">
    <property type="term" value="P:gene silencing by siRNA-directed DNA methylation"/>
    <property type="evidence" value="ECO:0007669"/>
    <property type="project" value="InterPro"/>
</dbReference>
<keyword evidence="1 3" id="KW-0175">Coiled coil</keyword>
<evidence type="ECO:0000259" key="5">
    <source>
        <dbReference type="Pfam" id="PF03468"/>
    </source>
</evidence>
<dbReference type="Pfam" id="PF03469">
    <property type="entry name" value="XH"/>
    <property type="match status" value="1"/>
</dbReference>
<feature type="compositionally biased region" description="Acidic residues" evidence="4">
    <location>
        <begin position="1"/>
        <end position="10"/>
    </location>
</feature>
<reference evidence="8 10" key="2">
    <citation type="journal article" date="2018" name="Plant J.">
        <title>The Physcomitrella patens chromosome-scale assembly reveals moss genome structure and evolution.</title>
        <authorList>
            <person name="Lang D."/>
            <person name="Ullrich K.K."/>
            <person name="Murat F."/>
            <person name="Fuchs J."/>
            <person name="Jenkins J."/>
            <person name="Haas F.B."/>
            <person name="Piednoel M."/>
            <person name="Gundlach H."/>
            <person name="Van Bel M."/>
            <person name="Meyberg R."/>
            <person name="Vives C."/>
            <person name="Morata J."/>
            <person name="Symeonidi A."/>
            <person name="Hiss M."/>
            <person name="Muchero W."/>
            <person name="Kamisugi Y."/>
            <person name="Saleh O."/>
            <person name="Blanc G."/>
            <person name="Decker E.L."/>
            <person name="van Gessel N."/>
            <person name="Grimwood J."/>
            <person name="Hayes R.D."/>
            <person name="Graham S.W."/>
            <person name="Gunter L.E."/>
            <person name="McDaniel S.F."/>
            <person name="Hoernstein S.N.W."/>
            <person name="Larsson A."/>
            <person name="Li F.W."/>
            <person name="Perroud P.F."/>
            <person name="Phillips J."/>
            <person name="Ranjan P."/>
            <person name="Rokshar D.S."/>
            <person name="Rothfels C.J."/>
            <person name="Schneider L."/>
            <person name="Shu S."/>
            <person name="Stevenson D.W."/>
            <person name="Thummler F."/>
            <person name="Tillich M."/>
            <person name="Villarreal Aguilar J.C."/>
            <person name="Widiez T."/>
            <person name="Wong G.K."/>
            <person name="Wymore A."/>
            <person name="Zhang Y."/>
            <person name="Zimmer A.D."/>
            <person name="Quatrano R.S."/>
            <person name="Mayer K.F.X."/>
            <person name="Goodstein D."/>
            <person name="Casacuberta J.M."/>
            <person name="Vandepoele K."/>
            <person name="Reski R."/>
            <person name="Cuming A.C."/>
            <person name="Tuskan G.A."/>
            <person name="Maumus F."/>
            <person name="Salse J."/>
            <person name="Schmutz J."/>
            <person name="Rensing S.A."/>
        </authorList>
    </citation>
    <scope>NUCLEOTIDE SEQUENCE [LARGE SCALE GENOMIC DNA]</scope>
    <source>
        <strain evidence="9 10">cv. Gransden 2004</strain>
    </source>
</reference>
<evidence type="ECO:0008006" key="11">
    <source>
        <dbReference type="Google" id="ProtNLM"/>
    </source>
</evidence>
<keyword evidence="2" id="KW-0943">RNA-mediated gene silencing</keyword>
<dbReference type="OMA" id="ARVWAST"/>
<reference evidence="9" key="3">
    <citation type="submission" date="2020-12" db="UniProtKB">
        <authorList>
            <consortium name="EnsemblPlants"/>
        </authorList>
    </citation>
    <scope>IDENTIFICATION</scope>
</reference>
<dbReference type="KEGG" id="ppp:112274062"/>
<dbReference type="EnsemblPlants" id="Pp3c21_20310V3.1">
    <property type="protein sequence ID" value="Pp3c21_20310V3.1"/>
    <property type="gene ID" value="Pp3c21_20310"/>
</dbReference>
<evidence type="ECO:0000313" key="8">
    <source>
        <dbReference type="EMBL" id="PNR32305.1"/>
    </source>
</evidence>
<feature type="domain" description="Factor of DNA methylation 1-5/IDN2" evidence="6">
    <location>
        <begin position="514"/>
        <end position="641"/>
    </location>
</feature>
<evidence type="ECO:0000313" key="9">
    <source>
        <dbReference type="EnsemblPlants" id="Pp3c21_20310V3.1"/>
    </source>
</evidence>
<name>A0A2K1ISQ7_PHYPA</name>
<keyword evidence="10" id="KW-1185">Reference proteome</keyword>
<dbReference type="InterPro" id="IPR005380">
    <property type="entry name" value="XS_domain"/>
</dbReference>
<dbReference type="Pfam" id="PF03470">
    <property type="entry name" value="zf-XS"/>
    <property type="match status" value="1"/>
</dbReference>
<evidence type="ECO:0000256" key="1">
    <source>
        <dbReference type="ARBA" id="ARBA00023054"/>
    </source>
</evidence>
<dbReference type="InterPro" id="IPR038588">
    <property type="entry name" value="XS_domain_sf"/>
</dbReference>
<dbReference type="EMBL" id="ABEU02000021">
    <property type="protein sequence ID" value="PNR32305.1"/>
    <property type="molecule type" value="Genomic_DNA"/>
</dbReference>
<feature type="region of interest" description="Disordered" evidence="4">
    <location>
        <begin position="1"/>
        <end position="20"/>
    </location>
</feature>
<dbReference type="Pfam" id="PF03468">
    <property type="entry name" value="XS"/>
    <property type="match status" value="1"/>
</dbReference>
<dbReference type="FunCoup" id="A0A2K1ISQ7">
    <property type="interactions" value="1287"/>
</dbReference>
<dbReference type="InterPro" id="IPR045177">
    <property type="entry name" value="FDM1-5/IDN2"/>
</dbReference>
<dbReference type="PANTHER" id="PTHR21596">
    <property type="entry name" value="RIBONUCLEASE P SUBUNIT P38"/>
    <property type="match status" value="1"/>
</dbReference>
<evidence type="ECO:0000256" key="3">
    <source>
        <dbReference type="SAM" id="Coils"/>
    </source>
</evidence>
<gene>
    <name evidence="9" type="primary">LOC112274062</name>
    <name evidence="8" type="ORF">PHYPA_026431</name>
</gene>
<evidence type="ECO:0000313" key="10">
    <source>
        <dbReference type="Proteomes" id="UP000006727"/>
    </source>
</evidence>
<evidence type="ECO:0000259" key="7">
    <source>
        <dbReference type="Pfam" id="PF03470"/>
    </source>
</evidence>
<dbReference type="STRING" id="3218.A0A2K1ISQ7"/>
<dbReference type="GeneID" id="112274062"/>
<dbReference type="Gramene" id="Pp3c21_20310V3.1">
    <property type="protein sequence ID" value="Pp3c21_20310V3.1"/>
    <property type="gene ID" value="Pp3c21_20310"/>
</dbReference>
<dbReference type="Proteomes" id="UP000006727">
    <property type="component" value="Chromosome 21"/>
</dbReference>
<evidence type="ECO:0000256" key="2">
    <source>
        <dbReference type="ARBA" id="ARBA00023158"/>
    </source>
</evidence>
<dbReference type="OrthoDB" id="1892195at2759"/>
<proteinExistence type="predicted"/>
<dbReference type="RefSeq" id="XP_024358984.1">
    <property type="nucleotide sequence ID" value="XM_024503216.2"/>
</dbReference>
<evidence type="ECO:0000259" key="6">
    <source>
        <dbReference type="Pfam" id="PF03469"/>
    </source>
</evidence>